<gene>
    <name evidence="1" type="ORF">POCTA_138.1.T1090088</name>
</gene>
<sequence length="328" mass="39415">MNSWERVCLKEKTQHKCQISLQVIIVSTQFLNKNALIKTYSTGLSNFIFIYIRMEFSRQYVYFCLIHNLHILAELLQIKFFIINNQMQRTSNYGHRDHEAIHKYMKFKELLKKSHDYAPNLQKSSPEQPYNQTYIKLALSFLKQQTCYNTKCKTIYDFLQSKDPHQIYIFRKQAIFNQSEIKTQFENQIINQYRQNMINFFQVTKINSYSEGKVEKTIKIHQRRRAKVTINRHKYLIRRKLHLKQETKLLNGYISETWQNNTEFSINLVRVVRGKEVVAKIVDHQTAKPPEKRTDIKNNHLLQQQQLVGENYVRCEKLKFPQFHPSTQ</sequence>
<dbReference type="AlphaFoldDB" id="A0A8S1WZQ3"/>
<reference evidence="1" key="1">
    <citation type="submission" date="2021-01" db="EMBL/GenBank/DDBJ databases">
        <authorList>
            <consortium name="Genoscope - CEA"/>
            <person name="William W."/>
        </authorList>
    </citation>
    <scope>NUCLEOTIDE SEQUENCE</scope>
</reference>
<comment type="caution">
    <text evidence="1">The sequence shown here is derived from an EMBL/GenBank/DDBJ whole genome shotgun (WGS) entry which is preliminary data.</text>
</comment>
<proteinExistence type="predicted"/>
<dbReference type="Proteomes" id="UP000683925">
    <property type="component" value="Unassembled WGS sequence"/>
</dbReference>
<protein>
    <submittedName>
        <fullName evidence="1">Uncharacterized protein</fullName>
    </submittedName>
</protein>
<keyword evidence="2" id="KW-1185">Reference proteome</keyword>
<accession>A0A8S1WZQ3</accession>
<name>A0A8S1WZQ3_PAROT</name>
<organism evidence="1 2">
    <name type="scientific">Paramecium octaurelia</name>
    <dbReference type="NCBI Taxonomy" id="43137"/>
    <lineage>
        <taxon>Eukaryota</taxon>
        <taxon>Sar</taxon>
        <taxon>Alveolata</taxon>
        <taxon>Ciliophora</taxon>
        <taxon>Intramacronucleata</taxon>
        <taxon>Oligohymenophorea</taxon>
        <taxon>Peniculida</taxon>
        <taxon>Parameciidae</taxon>
        <taxon>Paramecium</taxon>
    </lineage>
</organism>
<evidence type="ECO:0000313" key="2">
    <source>
        <dbReference type="Proteomes" id="UP000683925"/>
    </source>
</evidence>
<dbReference type="EMBL" id="CAJJDP010000109">
    <property type="protein sequence ID" value="CAD8195498.1"/>
    <property type="molecule type" value="Genomic_DNA"/>
</dbReference>
<evidence type="ECO:0000313" key="1">
    <source>
        <dbReference type="EMBL" id="CAD8195498.1"/>
    </source>
</evidence>